<evidence type="ECO:0000256" key="4">
    <source>
        <dbReference type="ARBA" id="ARBA00023163"/>
    </source>
</evidence>
<dbReference type="SUPFAM" id="SSF46785">
    <property type="entry name" value="Winged helix' DNA-binding domain"/>
    <property type="match status" value="1"/>
</dbReference>
<evidence type="ECO:0000256" key="2">
    <source>
        <dbReference type="ARBA" id="ARBA00023015"/>
    </source>
</evidence>
<keyword evidence="7" id="KW-1185">Reference proteome</keyword>
<dbReference type="Proteomes" id="UP000001364">
    <property type="component" value="Chromosome"/>
</dbReference>
<dbReference type="InterPro" id="IPR000847">
    <property type="entry name" value="LysR_HTH_N"/>
</dbReference>
<dbReference type="CDD" id="cd08417">
    <property type="entry name" value="PBP2_Nitroaromatics_like"/>
    <property type="match status" value="1"/>
</dbReference>
<evidence type="ECO:0000313" key="6">
    <source>
        <dbReference type="EMBL" id="ACL95692.2"/>
    </source>
</evidence>
<gene>
    <name evidence="6" type="ordered locus">CCNA_02227</name>
</gene>
<dbReference type="HOGENOM" id="CLU_039613_39_3_5"/>
<evidence type="ECO:0000259" key="5">
    <source>
        <dbReference type="PROSITE" id="PS50931"/>
    </source>
</evidence>
<proteinExistence type="inferred from homology"/>
<dbReference type="Gene3D" id="1.10.10.10">
    <property type="entry name" value="Winged helix-like DNA-binding domain superfamily/Winged helix DNA-binding domain"/>
    <property type="match status" value="1"/>
</dbReference>
<keyword evidence="4" id="KW-0804">Transcription</keyword>
<protein>
    <submittedName>
        <fullName evidence="6">LysR-family transcriptional regulator</fullName>
    </submittedName>
</protein>
<dbReference type="RefSeq" id="WP_010920004.1">
    <property type="nucleotide sequence ID" value="NC_011916.1"/>
</dbReference>
<evidence type="ECO:0000256" key="1">
    <source>
        <dbReference type="ARBA" id="ARBA00009437"/>
    </source>
</evidence>
<dbReference type="RefSeq" id="YP_002517600.2">
    <property type="nucleotide sequence ID" value="NC_011916.1"/>
</dbReference>
<dbReference type="Pfam" id="PF03466">
    <property type="entry name" value="LysR_substrate"/>
    <property type="match status" value="1"/>
</dbReference>
<dbReference type="InterPro" id="IPR005119">
    <property type="entry name" value="LysR_subst-bd"/>
</dbReference>
<feature type="domain" description="HTH lysR-type" evidence="5">
    <location>
        <begin position="10"/>
        <end position="66"/>
    </location>
</feature>
<dbReference type="InterPro" id="IPR050389">
    <property type="entry name" value="LysR-type_TF"/>
</dbReference>
<dbReference type="GO" id="GO:0003677">
    <property type="term" value="F:DNA binding"/>
    <property type="evidence" value="ECO:0007669"/>
    <property type="project" value="UniProtKB-KW"/>
</dbReference>
<dbReference type="PANTHER" id="PTHR30118">
    <property type="entry name" value="HTH-TYPE TRANSCRIPTIONAL REGULATOR LEUO-RELATED"/>
    <property type="match status" value="1"/>
</dbReference>
<dbReference type="GeneID" id="7333478"/>
<keyword evidence="3" id="KW-0238">DNA-binding</keyword>
<dbReference type="PROSITE" id="PS50931">
    <property type="entry name" value="HTH_LYSR"/>
    <property type="match status" value="1"/>
</dbReference>
<dbReference type="InterPro" id="IPR036390">
    <property type="entry name" value="WH_DNA-bd_sf"/>
</dbReference>
<accession>A0A0H3CBI5</accession>
<dbReference type="Gene3D" id="3.40.190.10">
    <property type="entry name" value="Periplasmic binding protein-like II"/>
    <property type="match status" value="2"/>
</dbReference>
<dbReference type="SMR" id="A0A0H3CBI5"/>
<dbReference type="AlphaFoldDB" id="A0A0H3CBI5"/>
<organism evidence="6 7">
    <name type="scientific">Caulobacter vibrioides (strain NA1000 / CB15N)</name>
    <name type="common">Caulobacter crescentus</name>
    <dbReference type="NCBI Taxonomy" id="565050"/>
    <lineage>
        <taxon>Bacteria</taxon>
        <taxon>Pseudomonadati</taxon>
        <taxon>Pseudomonadota</taxon>
        <taxon>Alphaproteobacteria</taxon>
        <taxon>Caulobacterales</taxon>
        <taxon>Caulobacteraceae</taxon>
        <taxon>Caulobacter</taxon>
    </lineage>
</organism>
<sequence>MRDPHILRGKLDLLVAADVILECENLTLAGERLGLSQPAVSRTLGRLREAFDDPLLVRVAGRMRATPRAEALRAPLAALLRQAQDLYAQASFDPATATRVFRAVIPDVVAAVILPDLLVRLAMAAPGCRLELSPWRPQSEQPRDLDLVITTEVEAFPNYRMTPLYQDHDVLAFSGEAPSGDLLDLKHVAVIGAGAARDPVDRWLAEQGRARRIAVVVPHYLLALQLVVRGDHVAVLPSRMVAALGAPLGVRCVELPTPQEPDQQWIMHPPQLDADAGNVWLREQVLSIVC</sequence>
<dbReference type="GO" id="GO:0003700">
    <property type="term" value="F:DNA-binding transcription factor activity"/>
    <property type="evidence" value="ECO:0007669"/>
    <property type="project" value="InterPro"/>
</dbReference>
<evidence type="ECO:0000313" key="7">
    <source>
        <dbReference type="Proteomes" id="UP000001364"/>
    </source>
</evidence>
<reference evidence="6 7" key="1">
    <citation type="journal article" date="2010" name="J. Bacteriol.">
        <title>The genetic basis of laboratory adaptation in Caulobacter crescentus.</title>
        <authorList>
            <person name="Marks M.E."/>
            <person name="Castro-Rojas C.M."/>
            <person name="Teiling C."/>
            <person name="Du L."/>
            <person name="Kapatral V."/>
            <person name="Walunas T.L."/>
            <person name="Crosson S."/>
        </authorList>
    </citation>
    <scope>NUCLEOTIDE SEQUENCE [LARGE SCALE GENOMIC DNA]</scope>
    <source>
        <strain evidence="7">NA1000 / CB15N</strain>
    </source>
</reference>
<dbReference type="InterPro" id="IPR037402">
    <property type="entry name" value="YidZ_PBP2"/>
</dbReference>
<evidence type="ECO:0000256" key="3">
    <source>
        <dbReference type="ARBA" id="ARBA00023125"/>
    </source>
</evidence>
<name>A0A0H3CBI5_CAUVN</name>
<dbReference type="PANTHER" id="PTHR30118:SF6">
    <property type="entry name" value="HTH-TYPE TRANSCRIPTIONAL REGULATOR LEUO"/>
    <property type="match status" value="1"/>
</dbReference>
<dbReference type="PRINTS" id="PR00039">
    <property type="entry name" value="HTHLYSR"/>
</dbReference>
<comment type="similarity">
    <text evidence="1">Belongs to the LysR transcriptional regulatory family.</text>
</comment>
<dbReference type="InterPro" id="IPR036388">
    <property type="entry name" value="WH-like_DNA-bd_sf"/>
</dbReference>
<dbReference type="EMBL" id="CP001340">
    <property type="protein sequence ID" value="ACL95692.2"/>
    <property type="molecule type" value="Genomic_DNA"/>
</dbReference>
<dbReference type="KEGG" id="ccs:CCNA_02227"/>
<dbReference type="PATRIC" id="fig|565050.3.peg.2181"/>
<dbReference type="OrthoDB" id="8455878at2"/>
<dbReference type="Pfam" id="PF00126">
    <property type="entry name" value="HTH_1"/>
    <property type="match status" value="1"/>
</dbReference>
<dbReference type="SUPFAM" id="SSF53850">
    <property type="entry name" value="Periplasmic binding protein-like II"/>
    <property type="match status" value="1"/>
</dbReference>
<keyword evidence="2" id="KW-0805">Transcription regulation</keyword>